<dbReference type="InParanoid" id="A0A7M7R0L5"/>
<evidence type="ECO:0000256" key="1">
    <source>
        <dbReference type="SAM" id="MobiDB-lite"/>
    </source>
</evidence>
<keyword evidence="3" id="KW-1185">Reference proteome</keyword>
<organism evidence="2 3">
    <name type="scientific">Nasonia vitripennis</name>
    <name type="common">Parasitic wasp</name>
    <dbReference type="NCBI Taxonomy" id="7425"/>
    <lineage>
        <taxon>Eukaryota</taxon>
        <taxon>Metazoa</taxon>
        <taxon>Ecdysozoa</taxon>
        <taxon>Arthropoda</taxon>
        <taxon>Hexapoda</taxon>
        <taxon>Insecta</taxon>
        <taxon>Pterygota</taxon>
        <taxon>Neoptera</taxon>
        <taxon>Endopterygota</taxon>
        <taxon>Hymenoptera</taxon>
        <taxon>Apocrita</taxon>
        <taxon>Proctotrupomorpha</taxon>
        <taxon>Chalcidoidea</taxon>
        <taxon>Pteromalidae</taxon>
        <taxon>Pteromalinae</taxon>
        <taxon>Nasonia</taxon>
    </lineage>
</organism>
<protein>
    <submittedName>
        <fullName evidence="2">Uncharacterized protein</fullName>
    </submittedName>
</protein>
<dbReference type="OrthoDB" id="7701442at2759"/>
<dbReference type="EnsemblMetazoa" id="XM_032601510">
    <property type="protein sequence ID" value="XP_032457401"/>
    <property type="gene ID" value="LOC116738641"/>
</dbReference>
<reference evidence="2" key="1">
    <citation type="submission" date="2021-01" db="UniProtKB">
        <authorList>
            <consortium name="EnsemblMetazoa"/>
        </authorList>
    </citation>
    <scope>IDENTIFICATION</scope>
</reference>
<evidence type="ECO:0000313" key="2">
    <source>
        <dbReference type="EnsemblMetazoa" id="XP_032457401"/>
    </source>
</evidence>
<name>A0A7M7R0L5_NASVI</name>
<sequence>MHGGERNGEENKRDGEERMGSDNRSERKERKEEIEEILGKIKSLEKGEERDKGSGRESQSGEREDKEKVTETERDRKQIEEMEWRIEEGERDRTKNNIIIAGWKEEKWDRKTVEDWIKKKLEVEVTLRKTWSINRKIRRIGVECRNLEEKGIITREKARLQGSDIFIDNDLTWKERRNKEKLREYAVKERKEGKEVKIAYNKLWINGV</sequence>
<evidence type="ECO:0000313" key="3">
    <source>
        <dbReference type="Proteomes" id="UP000002358"/>
    </source>
</evidence>
<proteinExistence type="predicted"/>
<dbReference type="RefSeq" id="XP_032457401.1">
    <property type="nucleotide sequence ID" value="XM_032601510.1"/>
</dbReference>
<dbReference type="GeneID" id="116738641"/>
<dbReference type="Proteomes" id="UP000002358">
    <property type="component" value="Unassembled WGS sequence"/>
</dbReference>
<feature type="region of interest" description="Disordered" evidence="1">
    <location>
        <begin position="1"/>
        <end position="75"/>
    </location>
</feature>
<dbReference type="KEGG" id="nvi:116738641"/>
<accession>A0A7M7R0L5</accession>
<dbReference type="AlphaFoldDB" id="A0A7M7R0L5"/>